<dbReference type="OrthoDB" id="189997at2759"/>
<feature type="region of interest" description="Disordered" evidence="1">
    <location>
        <begin position="82"/>
        <end position="109"/>
    </location>
</feature>
<evidence type="ECO:0000313" key="2">
    <source>
        <dbReference type="EMBL" id="KIW98609.1"/>
    </source>
</evidence>
<dbReference type="AlphaFoldDB" id="A0A0D2IPB9"/>
<accession>A0A0D2IPB9</accession>
<evidence type="ECO:0000256" key="1">
    <source>
        <dbReference type="SAM" id="MobiDB-lite"/>
    </source>
</evidence>
<dbReference type="GeneID" id="27693198"/>
<dbReference type="RefSeq" id="XP_016625278.1">
    <property type="nucleotide sequence ID" value="XM_016758029.1"/>
</dbReference>
<protein>
    <submittedName>
        <fullName evidence="2">Uncharacterized protein</fullName>
    </submittedName>
</protein>
<organism evidence="2 3">
    <name type="scientific">Cladophialophora bantiana (strain ATCC 10958 / CBS 173.52 / CDC B-1940 / NIH 8579)</name>
    <name type="common">Xylohypha bantiana</name>
    <dbReference type="NCBI Taxonomy" id="1442370"/>
    <lineage>
        <taxon>Eukaryota</taxon>
        <taxon>Fungi</taxon>
        <taxon>Dikarya</taxon>
        <taxon>Ascomycota</taxon>
        <taxon>Pezizomycotina</taxon>
        <taxon>Eurotiomycetes</taxon>
        <taxon>Chaetothyriomycetidae</taxon>
        <taxon>Chaetothyriales</taxon>
        <taxon>Herpotrichiellaceae</taxon>
        <taxon>Cladophialophora</taxon>
    </lineage>
</organism>
<keyword evidence="3" id="KW-1185">Reference proteome</keyword>
<feature type="compositionally biased region" description="Polar residues" evidence="1">
    <location>
        <begin position="99"/>
        <end position="109"/>
    </location>
</feature>
<evidence type="ECO:0000313" key="3">
    <source>
        <dbReference type="Proteomes" id="UP000053789"/>
    </source>
</evidence>
<proteinExistence type="predicted"/>
<reference evidence="2" key="1">
    <citation type="submission" date="2015-01" db="EMBL/GenBank/DDBJ databases">
        <title>The Genome Sequence of Cladophialophora bantiana CBS 173.52.</title>
        <authorList>
            <consortium name="The Broad Institute Genomics Platform"/>
            <person name="Cuomo C."/>
            <person name="de Hoog S."/>
            <person name="Gorbushina A."/>
            <person name="Stielow B."/>
            <person name="Teixiera M."/>
            <person name="Abouelleil A."/>
            <person name="Chapman S.B."/>
            <person name="Priest M."/>
            <person name="Young S.K."/>
            <person name="Wortman J."/>
            <person name="Nusbaum C."/>
            <person name="Birren B."/>
        </authorList>
    </citation>
    <scope>NUCLEOTIDE SEQUENCE [LARGE SCALE GENOMIC DNA]</scope>
    <source>
        <strain evidence="2">CBS 173.52</strain>
    </source>
</reference>
<dbReference type="Proteomes" id="UP000053789">
    <property type="component" value="Unassembled WGS sequence"/>
</dbReference>
<dbReference type="VEuPathDB" id="FungiDB:Z519_00270"/>
<dbReference type="HOGENOM" id="CLU_1354458_0_0_1"/>
<name>A0A0D2IPB9_CLAB1</name>
<sequence length="202" mass="22672">MAETNPRLRKYRDVLESIMDSTMEQFDRFSSPGATSVCRCANCSPGVSGENGEENCSAFHQLGGTFTRLNFEFPSQSDPEYILGSDRTGRTRPAASAQEPGTNGRSTDFQHPQVHHLAQHSSISYSRVPGYEQDMDNFLLPDLWDFSGMDAGPIAPLLAGEPFLPQTMDEFLLRAAQRDRLAFRSSEGWWYNERESRPLLPT</sequence>
<dbReference type="EMBL" id="KN846980">
    <property type="protein sequence ID" value="KIW98609.1"/>
    <property type="molecule type" value="Genomic_DNA"/>
</dbReference>
<gene>
    <name evidence="2" type="ORF">Z519_00270</name>
</gene>